<evidence type="ECO:0000256" key="6">
    <source>
        <dbReference type="SAM" id="MobiDB-lite"/>
    </source>
</evidence>
<keyword evidence="3 7" id="KW-0812">Transmembrane</keyword>
<reference evidence="9 10" key="1">
    <citation type="submission" date="2022-07" db="EMBL/GenBank/DDBJ databases">
        <title>Novel species in genus cellulomonas.</title>
        <authorList>
            <person name="Ye L."/>
        </authorList>
    </citation>
    <scope>NUCLEOTIDE SEQUENCE [LARGE SCALE GENOMIC DNA]</scope>
    <source>
        <strain evidence="10">zg-Y908</strain>
    </source>
</reference>
<dbReference type="InterPro" id="IPR010432">
    <property type="entry name" value="RDD"/>
</dbReference>
<keyword evidence="2" id="KW-1003">Cell membrane</keyword>
<evidence type="ECO:0000256" key="4">
    <source>
        <dbReference type="ARBA" id="ARBA00022989"/>
    </source>
</evidence>
<proteinExistence type="predicted"/>
<keyword evidence="5 7" id="KW-0472">Membrane</keyword>
<feature type="transmembrane region" description="Helical" evidence="7">
    <location>
        <begin position="26"/>
        <end position="44"/>
    </location>
</feature>
<feature type="region of interest" description="Disordered" evidence="6">
    <location>
        <begin position="270"/>
        <end position="289"/>
    </location>
</feature>
<feature type="domain" description="RDD" evidence="8">
    <location>
        <begin position="20"/>
        <end position="146"/>
    </location>
</feature>
<dbReference type="PANTHER" id="PTHR36115">
    <property type="entry name" value="PROLINE-RICH ANTIGEN HOMOLOG-RELATED"/>
    <property type="match status" value="1"/>
</dbReference>
<evidence type="ECO:0000259" key="8">
    <source>
        <dbReference type="Pfam" id="PF06271"/>
    </source>
</evidence>
<dbReference type="PANTHER" id="PTHR36115:SF6">
    <property type="entry name" value="PROLINE-RICH ANTIGEN HOMOLOG"/>
    <property type="match status" value="1"/>
</dbReference>
<dbReference type="Pfam" id="PF06271">
    <property type="entry name" value="RDD"/>
    <property type="match status" value="1"/>
</dbReference>
<evidence type="ECO:0000256" key="1">
    <source>
        <dbReference type="ARBA" id="ARBA00004651"/>
    </source>
</evidence>
<gene>
    <name evidence="9" type="ORF">NP075_10365</name>
</gene>
<name>A0ABY5K3D4_9CELL</name>
<sequence length="336" mass="34938">MTVADVVPDPEVERASTPRAPWSMRVLAVVLDAALLATFTWLVAPGATPPDLWPGLSSSSPPDAAGGTTVAVVAAVAALLLLQGWTGASPGKRALGVVVVDTATGRPVGFWRTLLRQVLHLLDAILLLGYLRPLWHPERRTFADSIVRTDVVVASWPPAWRRVPVSVHRGARTVAVALCVLGVVGSFPMSSGGAATAVDQPCVVLSGPPGTTARVRLDAYRSWESRLGVRREVPLEPAPWTVSWEPGAGAGWDVGDVLVRTTVTTTDASGATDVRRGTTPNSVGDTGQHLGEVARGSTSSTGDVTIDSTVLVDGDTVATCSASVRLSPADLHVPGP</sequence>
<organism evidence="9 10">
    <name type="scientific">Cellulomonas wangsupingiae</name>
    <dbReference type="NCBI Taxonomy" id="2968085"/>
    <lineage>
        <taxon>Bacteria</taxon>
        <taxon>Bacillati</taxon>
        <taxon>Actinomycetota</taxon>
        <taxon>Actinomycetes</taxon>
        <taxon>Micrococcales</taxon>
        <taxon>Cellulomonadaceae</taxon>
        <taxon>Cellulomonas</taxon>
    </lineage>
</organism>
<evidence type="ECO:0000313" key="10">
    <source>
        <dbReference type="Proteomes" id="UP001317322"/>
    </source>
</evidence>
<evidence type="ECO:0000313" key="9">
    <source>
        <dbReference type="EMBL" id="UUI63565.1"/>
    </source>
</evidence>
<evidence type="ECO:0000256" key="2">
    <source>
        <dbReference type="ARBA" id="ARBA00022475"/>
    </source>
</evidence>
<keyword evidence="10" id="KW-1185">Reference proteome</keyword>
<evidence type="ECO:0000256" key="3">
    <source>
        <dbReference type="ARBA" id="ARBA00022692"/>
    </source>
</evidence>
<dbReference type="Proteomes" id="UP001317322">
    <property type="component" value="Chromosome"/>
</dbReference>
<accession>A0ABY5K3D4</accession>
<evidence type="ECO:0000256" key="5">
    <source>
        <dbReference type="ARBA" id="ARBA00023136"/>
    </source>
</evidence>
<dbReference type="RefSeq" id="WP_227563109.1">
    <property type="nucleotide sequence ID" value="NZ_CP101989.1"/>
</dbReference>
<dbReference type="EMBL" id="CP101989">
    <property type="protein sequence ID" value="UUI63565.1"/>
    <property type="molecule type" value="Genomic_DNA"/>
</dbReference>
<comment type="subcellular location">
    <subcellularLocation>
        <location evidence="1">Cell membrane</location>
        <topology evidence="1">Multi-pass membrane protein</topology>
    </subcellularLocation>
</comment>
<dbReference type="InterPro" id="IPR051791">
    <property type="entry name" value="Pra-immunoreactive"/>
</dbReference>
<keyword evidence="4 7" id="KW-1133">Transmembrane helix</keyword>
<protein>
    <submittedName>
        <fullName evidence="9">RDD family protein</fullName>
    </submittedName>
</protein>
<feature type="transmembrane region" description="Helical" evidence="7">
    <location>
        <begin position="64"/>
        <end position="82"/>
    </location>
</feature>
<evidence type="ECO:0000256" key="7">
    <source>
        <dbReference type="SAM" id="Phobius"/>
    </source>
</evidence>